<name>A0A7S3WAX8_EMIHU</name>
<feature type="region of interest" description="Disordered" evidence="1">
    <location>
        <begin position="35"/>
        <end position="107"/>
    </location>
</feature>
<reference evidence="2" key="1">
    <citation type="submission" date="2021-01" db="EMBL/GenBank/DDBJ databases">
        <authorList>
            <person name="Corre E."/>
            <person name="Pelletier E."/>
            <person name="Niang G."/>
            <person name="Scheremetjew M."/>
            <person name="Finn R."/>
            <person name="Kale V."/>
            <person name="Holt S."/>
            <person name="Cochrane G."/>
            <person name="Meng A."/>
            <person name="Brown T."/>
            <person name="Cohen L."/>
        </authorList>
    </citation>
    <scope>NUCLEOTIDE SEQUENCE</scope>
    <source>
        <strain evidence="2">379</strain>
    </source>
</reference>
<evidence type="ECO:0000256" key="1">
    <source>
        <dbReference type="SAM" id="MobiDB-lite"/>
    </source>
</evidence>
<accession>A0A7S3WAX8</accession>
<dbReference type="AlphaFoldDB" id="A0A7S3WAX8"/>
<protein>
    <submittedName>
        <fullName evidence="2">Uncharacterized protein</fullName>
    </submittedName>
</protein>
<dbReference type="EMBL" id="HBIR01021043">
    <property type="protein sequence ID" value="CAE0547110.1"/>
    <property type="molecule type" value="Transcribed_RNA"/>
</dbReference>
<feature type="region of interest" description="Disordered" evidence="1">
    <location>
        <begin position="123"/>
        <end position="142"/>
    </location>
</feature>
<organism evidence="2">
    <name type="scientific">Emiliania huxleyi</name>
    <name type="common">Coccolithophore</name>
    <name type="synonym">Pontosphaera huxleyi</name>
    <dbReference type="NCBI Taxonomy" id="2903"/>
    <lineage>
        <taxon>Eukaryota</taxon>
        <taxon>Haptista</taxon>
        <taxon>Haptophyta</taxon>
        <taxon>Prymnesiophyceae</taxon>
        <taxon>Isochrysidales</taxon>
        <taxon>Noelaerhabdaceae</taxon>
        <taxon>Emiliania</taxon>
    </lineage>
</organism>
<feature type="compositionally biased region" description="Low complexity" evidence="1">
    <location>
        <begin position="35"/>
        <end position="53"/>
    </location>
</feature>
<evidence type="ECO:0000313" key="2">
    <source>
        <dbReference type="EMBL" id="CAE0547110.1"/>
    </source>
</evidence>
<proteinExistence type="predicted"/>
<sequence>MSPAMVERSGSGSQRSACSASYRFSVRSAAGVAATSQSLSAASRAASLSTSSRSARRQKKGQARPGRVASQAAPSETHALALPTRSAPCRRAGESLADSPGDIPPEGTRAVYARVCARVGQTLLSSARGFPRGPKTDRRRRE</sequence>
<gene>
    <name evidence="2" type="ORF">EHUX00137_LOCUS16014</name>
</gene>